<dbReference type="InParanoid" id="M1DKG0"/>
<dbReference type="AlphaFoldDB" id="M1DKG0"/>
<evidence type="ECO:0000313" key="1">
    <source>
        <dbReference type="EnsemblPlants" id="PGSC0003DMT400090467"/>
    </source>
</evidence>
<reference evidence="1" key="2">
    <citation type="submission" date="2015-06" db="UniProtKB">
        <authorList>
            <consortium name="EnsemblPlants"/>
        </authorList>
    </citation>
    <scope>IDENTIFICATION</scope>
    <source>
        <strain evidence="1">DM1-3 516 R44</strain>
    </source>
</reference>
<dbReference type="HOGENOM" id="CLU_1974443_0_0_1"/>
<reference evidence="2" key="1">
    <citation type="journal article" date="2011" name="Nature">
        <title>Genome sequence and analysis of the tuber crop potato.</title>
        <authorList>
            <consortium name="The Potato Genome Sequencing Consortium"/>
        </authorList>
    </citation>
    <scope>NUCLEOTIDE SEQUENCE [LARGE SCALE GENOMIC DNA]</scope>
    <source>
        <strain evidence="2">cv. DM1-3 516 R44</strain>
    </source>
</reference>
<organism evidence="1 2">
    <name type="scientific">Solanum tuberosum</name>
    <name type="common">Potato</name>
    <dbReference type="NCBI Taxonomy" id="4113"/>
    <lineage>
        <taxon>Eukaryota</taxon>
        <taxon>Viridiplantae</taxon>
        <taxon>Streptophyta</taxon>
        <taxon>Embryophyta</taxon>
        <taxon>Tracheophyta</taxon>
        <taxon>Spermatophyta</taxon>
        <taxon>Magnoliopsida</taxon>
        <taxon>eudicotyledons</taxon>
        <taxon>Gunneridae</taxon>
        <taxon>Pentapetalae</taxon>
        <taxon>asterids</taxon>
        <taxon>lamiids</taxon>
        <taxon>Solanales</taxon>
        <taxon>Solanaceae</taxon>
        <taxon>Solanoideae</taxon>
        <taxon>Solaneae</taxon>
        <taxon>Solanum</taxon>
    </lineage>
</organism>
<dbReference type="Proteomes" id="UP000011115">
    <property type="component" value="Unassembled WGS sequence"/>
</dbReference>
<sequence length="127" mass="13547">MPVLGLHMLRPKFISNPDVDPSLVEPLAPTIVKHMEGGQHEGLEKSPNGDISNAETNEGVIAAAHEKAAIGMHQSNFESFQDLEDISIDAVMKVSQKDTSIVGISGVTPDSMEVVKTEALQQISLGC</sequence>
<proteinExistence type="predicted"/>
<accession>M1DKG0</accession>
<keyword evidence="2" id="KW-1185">Reference proteome</keyword>
<protein>
    <submittedName>
        <fullName evidence="1">Uncharacterized protein</fullName>
    </submittedName>
</protein>
<name>M1DKG0_SOLTU</name>
<dbReference type="Gramene" id="PGSC0003DMT400090467">
    <property type="protein sequence ID" value="PGSC0003DMT400090467"/>
    <property type="gene ID" value="PGSC0003DMG400040038"/>
</dbReference>
<evidence type="ECO:0000313" key="2">
    <source>
        <dbReference type="Proteomes" id="UP000011115"/>
    </source>
</evidence>
<dbReference type="EnsemblPlants" id="PGSC0003DMT400090467">
    <property type="protein sequence ID" value="PGSC0003DMT400090467"/>
    <property type="gene ID" value="PGSC0003DMG400040038"/>
</dbReference>
<dbReference type="PaxDb" id="4113-PGSC0003DMT400090467"/>